<evidence type="ECO:0000313" key="12">
    <source>
        <dbReference type="EMBL" id="WNZ23180.1"/>
    </source>
</evidence>
<dbReference type="PANTHER" id="PTHR11207:SF0">
    <property type="entry name" value="RIBONUCLEASE 3"/>
    <property type="match status" value="1"/>
</dbReference>
<keyword evidence="9" id="KW-0460">Magnesium</keyword>
<proteinExistence type="inferred from homology"/>
<dbReference type="PROSITE" id="PS00517">
    <property type="entry name" value="RNASE_3_1"/>
    <property type="match status" value="1"/>
</dbReference>
<reference evidence="12" key="1">
    <citation type="submission" date="2020-05" db="EMBL/GenBank/DDBJ databases">
        <authorList>
            <person name="Zhu T."/>
            <person name="Keshari N."/>
            <person name="Lu X."/>
        </authorList>
    </citation>
    <scope>NUCLEOTIDE SEQUENCE</scope>
    <source>
        <strain evidence="12">NK1-12</strain>
    </source>
</reference>
<feature type="active site" evidence="9">
    <location>
        <position position="116"/>
    </location>
</feature>
<dbReference type="RefSeq" id="WP_316434780.1">
    <property type="nucleotide sequence ID" value="NZ_CP053586.1"/>
</dbReference>
<dbReference type="Gene3D" id="3.30.160.20">
    <property type="match status" value="1"/>
</dbReference>
<dbReference type="PROSITE" id="PS50142">
    <property type="entry name" value="RNASE_3_2"/>
    <property type="match status" value="1"/>
</dbReference>
<accession>A0AA96WEM9</accession>
<feature type="binding site" evidence="9">
    <location>
        <position position="40"/>
    </location>
    <ligand>
        <name>Mg(2+)</name>
        <dbReference type="ChEBI" id="CHEBI:18420"/>
    </ligand>
</feature>
<evidence type="ECO:0000256" key="9">
    <source>
        <dbReference type="HAMAP-Rule" id="MF_00104"/>
    </source>
</evidence>
<keyword evidence="4 9" id="KW-0507">mRNA processing</keyword>
<protein>
    <recommendedName>
        <fullName evidence="9">Ribonuclease 3</fullName>
        <ecNumber evidence="9">3.1.26.3</ecNumber>
    </recommendedName>
    <alternativeName>
        <fullName evidence="9">Ribonuclease III</fullName>
        <shortName evidence="9">RNase III</shortName>
    </alternativeName>
</protein>
<comment type="subunit">
    <text evidence="9">Homodimer.</text>
</comment>
<dbReference type="PANTHER" id="PTHR11207">
    <property type="entry name" value="RIBONUCLEASE III"/>
    <property type="match status" value="1"/>
</dbReference>
<comment type="cofactor">
    <cofactor evidence="9">
        <name>Mg(2+)</name>
        <dbReference type="ChEBI" id="CHEBI:18420"/>
    </cofactor>
</comment>
<evidence type="ECO:0000259" key="11">
    <source>
        <dbReference type="PROSITE" id="PS50142"/>
    </source>
</evidence>
<evidence type="ECO:0000256" key="5">
    <source>
        <dbReference type="ARBA" id="ARBA00022722"/>
    </source>
</evidence>
<dbReference type="InterPro" id="IPR036389">
    <property type="entry name" value="RNase_III_sf"/>
</dbReference>
<dbReference type="PROSITE" id="PS50137">
    <property type="entry name" value="DS_RBD"/>
    <property type="match status" value="1"/>
</dbReference>
<dbReference type="GO" id="GO:0005737">
    <property type="term" value="C:cytoplasm"/>
    <property type="evidence" value="ECO:0007669"/>
    <property type="project" value="UniProtKB-SubCell"/>
</dbReference>
<feature type="active site" evidence="9">
    <location>
        <position position="44"/>
    </location>
</feature>
<keyword evidence="5 9" id="KW-0540">Nuclease</keyword>
<evidence type="ECO:0000256" key="4">
    <source>
        <dbReference type="ARBA" id="ARBA00022664"/>
    </source>
</evidence>
<sequence length="229" mass="25481">MSDPFKLPNFQNPDLFQQAMTHRSYINESSDAQLHNERLEFLGDAVLNFLSGEYLYKHFATKPEGELTPLRSALVDEQQLAQFALFLGLNQHLKLGRGAEKDGGRRNANLLSSAFEAMIGAYFLDTGSDINLVRVYVEPLFAAVVDTLVLTASTVNFKSRLQQWALAHQRENPQYMITGQTGPDHAREFTAEVYVAGIKYGTGQGRRKQDAEKNAARAALQALGLIDSD</sequence>
<evidence type="ECO:0000256" key="3">
    <source>
        <dbReference type="ARBA" id="ARBA00022552"/>
    </source>
</evidence>
<dbReference type="Gene3D" id="1.10.1520.10">
    <property type="entry name" value="Ribonuclease III domain"/>
    <property type="match status" value="1"/>
</dbReference>
<feature type="domain" description="DRBM" evidence="10">
    <location>
        <begin position="156"/>
        <end position="225"/>
    </location>
</feature>
<dbReference type="GO" id="GO:0019843">
    <property type="term" value="F:rRNA binding"/>
    <property type="evidence" value="ECO:0007669"/>
    <property type="project" value="UniProtKB-KW"/>
</dbReference>
<keyword evidence="7 9" id="KW-0378">Hydrolase</keyword>
<dbReference type="FunFam" id="1.10.1520.10:FF:000001">
    <property type="entry name" value="Ribonuclease 3"/>
    <property type="match status" value="1"/>
</dbReference>
<dbReference type="CDD" id="cd10845">
    <property type="entry name" value="DSRM_RNAse_III_family"/>
    <property type="match status" value="1"/>
</dbReference>
<dbReference type="EMBL" id="CP053586">
    <property type="protein sequence ID" value="WNZ23180.1"/>
    <property type="molecule type" value="Genomic_DNA"/>
</dbReference>
<dbReference type="GO" id="GO:0008033">
    <property type="term" value="P:tRNA processing"/>
    <property type="evidence" value="ECO:0007669"/>
    <property type="project" value="UniProtKB-KW"/>
</dbReference>
<dbReference type="GO" id="GO:0004525">
    <property type="term" value="F:ribonuclease III activity"/>
    <property type="evidence" value="ECO:0007669"/>
    <property type="project" value="UniProtKB-UniRule"/>
</dbReference>
<dbReference type="InterPro" id="IPR011907">
    <property type="entry name" value="RNase_III"/>
</dbReference>
<keyword evidence="9" id="KW-0699">rRNA-binding</keyword>
<organism evidence="12">
    <name type="scientific">Leptolyngbya sp. NK1-12</name>
    <dbReference type="NCBI Taxonomy" id="2547451"/>
    <lineage>
        <taxon>Bacteria</taxon>
        <taxon>Bacillati</taxon>
        <taxon>Cyanobacteriota</taxon>
        <taxon>Cyanophyceae</taxon>
        <taxon>Leptolyngbyales</taxon>
        <taxon>Leptolyngbyaceae</taxon>
        <taxon>Leptolyngbya group</taxon>
        <taxon>Leptolyngbya</taxon>
    </lineage>
</organism>
<evidence type="ECO:0000256" key="6">
    <source>
        <dbReference type="ARBA" id="ARBA00022759"/>
    </source>
</evidence>
<gene>
    <name evidence="9 12" type="primary">rnc</name>
    <name evidence="12" type="ORF">HJG54_10150</name>
</gene>
<keyword evidence="9" id="KW-0819">tRNA processing</keyword>
<name>A0AA96WEM9_9CYAN</name>
<dbReference type="Pfam" id="PF00035">
    <property type="entry name" value="dsrm"/>
    <property type="match status" value="1"/>
</dbReference>
<dbReference type="GO" id="GO:0010468">
    <property type="term" value="P:regulation of gene expression"/>
    <property type="evidence" value="ECO:0007669"/>
    <property type="project" value="TreeGrafter"/>
</dbReference>
<dbReference type="InterPro" id="IPR014720">
    <property type="entry name" value="dsRBD_dom"/>
</dbReference>
<dbReference type="CDD" id="cd00593">
    <property type="entry name" value="RIBOc"/>
    <property type="match status" value="1"/>
</dbReference>
<dbReference type="GO" id="GO:0046872">
    <property type="term" value="F:metal ion binding"/>
    <property type="evidence" value="ECO:0007669"/>
    <property type="project" value="UniProtKB-KW"/>
</dbReference>
<feature type="domain" description="RNase III" evidence="11">
    <location>
        <begin position="1"/>
        <end position="127"/>
    </location>
</feature>
<dbReference type="NCBIfam" id="TIGR02191">
    <property type="entry name" value="RNaseIII"/>
    <property type="match status" value="1"/>
</dbReference>
<feature type="binding site" evidence="9">
    <location>
        <position position="116"/>
    </location>
    <ligand>
        <name>Mg(2+)</name>
        <dbReference type="ChEBI" id="CHEBI:18420"/>
    </ligand>
</feature>
<comment type="subcellular location">
    <subcellularLocation>
        <location evidence="9">Cytoplasm</location>
    </subcellularLocation>
</comment>
<dbReference type="HAMAP" id="MF_00104">
    <property type="entry name" value="RNase_III"/>
    <property type="match status" value="1"/>
</dbReference>
<dbReference type="SUPFAM" id="SSF54768">
    <property type="entry name" value="dsRNA-binding domain-like"/>
    <property type="match status" value="1"/>
</dbReference>
<evidence type="ECO:0000256" key="8">
    <source>
        <dbReference type="ARBA" id="ARBA00022884"/>
    </source>
</evidence>
<keyword evidence="6 9" id="KW-0255">Endonuclease</keyword>
<keyword evidence="9" id="KW-0963">Cytoplasm</keyword>
<dbReference type="EC" id="3.1.26.3" evidence="9"/>
<keyword evidence="3 9" id="KW-0698">rRNA processing</keyword>
<dbReference type="SUPFAM" id="SSF69065">
    <property type="entry name" value="RNase III domain-like"/>
    <property type="match status" value="1"/>
</dbReference>
<evidence type="ECO:0000256" key="7">
    <source>
        <dbReference type="ARBA" id="ARBA00022801"/>
    </source>
</evidence>
<dbReference type="SMART" id="SM00535">
    <property type="entry name" value="RIBOc"/>
    <property type="match status" value="1"/>
</dbReference>
<evidence type="ECO:0000256" key="2">
    <source>
        <dbReference type="ARBA" id="ARBA00010183"/>
    </source>
</evidence>
<dbReference type="GO" id="GO:0006397">
    <property type="term" value="P:mRNA processing"/>
    <property type="evidence" value="ECO:0007669"/>
    <property type="project" value="UniProtKB-UniRule"/>
</dbReference>
<dbReference type="Pfam" id="PF14622">
    <property type="entry name" value="Ribonucleas_3_3"/>
    <property type="match status" value="1"/>
</dbReference>
<feature type="binding site" evidence="9">
    <location>
        <position position="113"/>
    </location>
    <ligand>
        <name>Mg(2+)</name>
        <dbReference type="ChEBI" id="CHEBI:18420"/>
    </ligand>
</feature>
<evidence type="ECO:0000256" key="1">
    <source>
        <dbReference type="ARBA" id="ARBA00000109"/>
    </source>
</evidence>
<dbReference type="InterPro" id="IPR000999">
    <property type="entry name" value="RNase_III_dom"/>
</dbReference>
<keyword evidence="8 9" id="KW-0694">RNA-binding</keyword>
<dbReference type="SMART" id="SM00358">
    <property type="entry name" value="DSRM"/>
    <property type="match status" value="1"/>
</dbReference>
<dbReference type="AlphaFoldDB" id="A0AA96WEM9"/>
<dbReference type="GO" id="GO:0003725">
    <property type="term" value="F:double-stranded RNA binding"/>
    <property type="evidence" value="ECO:0007669"/>
    <property type="project" value="TreeGrafter"/>
</dbReference>
<comment type="function">
    <text evidence="9">Digests double-stranded RNA. Involved in the processing of primary rRNA transcript to yield the immediate precursors to the large and small rRNAs (23S and 16S). Processes some mRNAs, and tRNAs when they are encoded in the rRNA operon. Processes pre-crRNA and tracrRNA of type II CRISPR loci if present in the organism.</text>
</comment>
<dbReference type="GO" id="GO:0006364">
    <property type="term" value="P:rRNA processing"/>
    <property type="evidence" value="ECO:0007669"/>
    <property type="project" value="UniProtKB-UniRule"/>
</dbReference>
<comment type="catalytic activity">
    <reaction evidence="1 9">
        <text>Endonucleolytic cleavage to 5'-phosphomonoester.</text>
        <dbReference type="EC" id="3.1.26.3"/>
    </reaction>
</comment>
<keyword evidence="9" id="KW-0479">Metal-binding</keyword>
<evidence type="ECO:0000259" key="10">
    <source>
        <dbReference type="PROSITE" id="PS50137"/>
    </source>
</evidence>
<comment type="similarity">
    <text evidence="2">Belongs to the ribonuclease III family.</text>
</comment>